<dbReference type="CDD" id="cd11387">
    <property type="entry name" value="bHLHzip_USF_MITF"/>
    <property type="match status" value="1"/>
</dbReference>
<evidence type="ECO:0000256" key="1">
    <source>
        <dbReference type="ARBA" id="ARBA00004123"/>
    </source>
</evidence>
<dbReference type="STRING" id="1382522.W6MFP3"/>
<feature type="domain" description="BHLH" evidence="6">
    <location>
        <begin position="109"/>
        <end position="172"/>
    </location>
</feature>
<keyword evidence="8" id="KW-1185">Reference proteome</keyword>
<proteinExistence type="predicted"/>
<evidence type="ECO:0000259" key="6">
    <source>
        <dbReference type="PROSITE" id="PS50888"/>
    </source>
</evidence>
<keyword evidence="4" id="KW-0539">Nucleus</keyword>
<dbReference type="PANTHER" id="PTHR46117">
    <property type="entry name" value="FI24210P1"/>
    <property type="match status" value="1"/>
</dbReference>
<dbReference type="GeneID" id="34518094"/>
<reference evidence="7" key="1">
    <citation type="submission" date="2013-12" db="EMBL/GenBank/DDBJ databases">
        <authorList>
            <person name="Genoscope - CEA"/>
        </authorList>
    </citation>
    <scope>NUCLEOTIDE SEQUENCE</scope>
    <source>
        <strain evidence="7">CBS 1993</strain>
    </source>
</reference>
<accession>W6MFP3</accession>
<feature type="compositionally biased region" description="Low complexity" evidence="5">
    <location>
        <begin position="236"/>
        <end position="246"/>
    </location>
</feature>
<evidence type="ECO:0000256" key="3">
    <source>
        <dbReference type="ARBA" id="ARBA00023163"/>
    </source>
</evidence>
<dbReference type="GO" id="GO:0046983">
    <property type="term" value="F:protein dimerization activity"/>
    <property type="evidence" value="ECO:0007669"/>
    <property type="project" value="InterPro"/>
</dbReference>
<feature type="compositionally biased region" description="Basic and acidic residues" evidence="5">
    <location>
        <begin position="140"/>
        <end position="156"/>
    </location>
</feature>
<feature type="region of interest" description="Disordered" evidence="5">
    <location>
        <begin position="225"/>
        <end position="265"/>
    </location>
</feature>
<dbReference type="InterPro" id="IPR011598">
    <property type="entry name" value="bHLH_dom"/>
</dbReference>
<keyword evidence="2" id="KW-0805">Transcription regulation</keyword>
<evidence type="ECO:0000313" key="8">
    <source>
        <dbReference type="Proteomes" id="UP000019384"/>
    </source>
</evidence>
<dbReference type="InterPro" id="IPR036638">
    <property type="entry name" value="HLH_DNA-bd_sf"/>
</dbReference>
<dbReference type="PROSITE" id="PS50888">
    <property type="entry name" value="BHLH"/>
    <property type="match status" value="1"/>
</dbReference>
<evidence type="ECO:0000256" key="5">
    <source>
        <dbReference type="SAM" id="MobiDB-lite"/>
    </source>
</evidence>
<reference evidence="7" key="2">
    <citation type="submission" date="2014-02" db="EMBL/GenBank/DDBJ databases">
        <title>Complete DNA sequence of /Kuraishia capsulata/ illustrates novel genomic features among budding yeasts (/Saccharomycotina/).</title>
        <authorList>
            <person name="Morales L."/>
            <person name="Noel B."/>
            <person name="Porcel B."/>
            <person name="Marcet-Houben M."/>
            <person name="Hullo M-F."/>
            <person name="Sacerdot C."/>
            <person name="Tekaia F."/>
            <person name="Leh-Louis V."/>
            <person name="Despons L."/>
            <person name="Khanna V."/>
            <person name="Aury J-M."/>
            <person name="Barbe V."/>
            <person name="Couloux A."/>
            <person name="Labadie K."/>
            <person name="Pelletier E."/>
            <person name="Souciet J-L."/>
            <person name="Boekhout T."/>
            <person name="Gabaldon T."/>
            <person name="Wincker P."/>
            <person name="Dujon B."/>
        </authorList>
    </citation>
    <scope>NUCLEOTIDE SEQUENCE</scope>
    <source>
        <strain evidence="7">CBS 1993</strain>
    </source>
</reference>
<dbReference type="InterPro" id="IPR051732">
    <property type="entry name" value="USF"/>
</dbReference>
<dbReference type="Gene3D" id="4.10.280.10">
    <property type="entry name" value="Helix-loop-helix DNA-binding domain"/>
    <property type="match status" value="1"/>
</dbReference>
<dbReference type="EMBL" id="HG793125">
    <property type="protein sequence ID" value="CDK24689.1"/>
    <property type="molecule type" value="Genomic_DNA"/>
</dbReference>
<name>W6MFP3_9ASCO</name>
<comment type="subcellular location">
    <subcellularLocation>
        <location evidence="1">Nucleus</location>
    </subcellularLocation>
</comment>
<dbReference type="SUPFAM" id="SSF47459">
    <property type="entry name" value="HLH, helix-loop-helix DNA-binding domain"/>
    <property type="match status" value="1"/>
</dbReference>
<dbReference type="HOGENOM" id="CLU_1049952_0_0_1"/>
<dbReference type="AlphaFoldDB" id="W6MFP3"/>
<evidence type="ECO:0000256" key="4">
    <source>
        <dbReference type="ARBA" id="ARBA00023242"/>
    </source>
</evidence>
<gene>
    <name evidence="7" type="ORF">KUCA_T00000655001</name>
</gene>
<organism evidence="7 8">
    <name type="scientific">Kuraishia capsulata CBS 1993</name>
    <dbReference type="NCBI Taxonomy" id="1382522"/>
    <lineage>
        <taxon>Eukaryota</taxon>
        <taxon>Fungi</taxon>
        <taxon>Dikarya</taxon>
        <taxon>Ascomycota</taxon>
        <taxon>Saccharomycotina</taxon>
        <taxon>Pichiomycetes</taxon>
        <taxon>Pichiales</taxon>
        <taxon>Pichiaceae</taxon>
        <taxon>Kuraishia</taxon>
    </lineage>
</organism>
<evidence type="ECO:0000313" key="7">
    <source>
        <dbReference type="EMBL" id="CDK24689.1"/>
    </source>
</evidence>
<protein>
    <recommendedName>
        <fullName evidence="6">BHLH domain-containing protein</fullName>
    </recommendedName>
</protein>
<dbReference type="GO" id="GO:0000981">
    <property type="term" value="F:DNA-binding transcription factor activity, RNA polymerase II-specific"/>
    <property type="evidence" value="ECO:0007669"/>
    <property type="project" value="TreeGrafter"/>
</dbReference>
<feature type="region of interest" description="Disordered" evidence="5">
    <location>
        <begin position="81"/>
        <end position="123"/>
    </location>
</feature>
<evidence type="ECO:0000256" key="2">
    <source>
        <dbReference type="ARBA" id="ARBA00023015"/>
    </source>
</evidence>
<dbReference type="OrthoDB" id="690068at2759"/>
<feature type="region of interest" description="Disordered" evidence="5">
    <location>
        <begin position="11"/>
        <end position="51"/>
    </location>
</feature>
<sequence length="265" mass="29488">MDYLNWDAVENGNDDQGLLNGNPIKSELGGFPAEDDQFGSTVGSLPGGGDTDFLNRFNYNDRRLSQSLNPPMDRNVRTSLSRALGTERQPSRDEEGEDFDNDRRRSSQTTPPSGASFERKRKDNINDKIQELLTIIPRPFFEESKEKSTGTKDGKPNKGQILTKSVEYIQHLQNEIDSRNRREVELSIRLRALEVKKNIPQDKRVNFLHTSAEVGLASIGVGPLAEAQHQEEVRHSSTTSMSQSQSPNNARTSVSASASPMGKTT</sequence>
<dbReference type="SMART" id="SM00353">
    <property type="entry name" value="HLH"/>
    <property type="match status" value="1"/>
</dbReference>
<dbReference type="GO" id="GO:0000978">
    <property type="term" value="F:RNA polymerase II cis-regulatory region sequence-specific DNA binding"/>
    <property type="evidence" value="ECO:0007669"/>
    <property type="project" value="TreeGrafter"/>
</dbReference>
<dbReference type="GO" id="GO:0005634">
    <property type="term" value="C:nucleus"/>
    <property type="evidence" value="ECO:0007669"/>
    <property type="project" value="UniProtKB-SubCell"/>
</dbReference>
<dbReference type="Pfam" id="PF00010">
    <property type="entry name" value="HLH"/>
    <property type="match status" value="1"/>
</dbReference>
<dbReference type="PANTHER" id="PTHR46117:SF3">
    <property type="entry name" value="FI24210P1"/>
    <property type="match status" value="1"/>
</dbReference>
<feature type="compositionally biased region" description="Polar residues" evidence="5">
    <location>
        <begin position="247"/>
        <end position="265"/>
    </location>
</feature>
<keyword evidence="3" id="KW-0804">Transcription</keyword>
<dbReference type="RefSeq" id="XP_022456706.1">
    <property type="nucleotide sequence ID" value="XM_022605215.1"/>
</dbReference>
<dbReference type="Proteomes" id="UP000019384">
    <property type="component" value="Unassembled WGS sequence"/>
</dbReference>
<feature type="region of interest" description="Disordered" evidence="5">
    <location>
        <begin position="140"/>
        <end position="160"/>
    </location>
</feature>